<dbReference type="InterPro" id="IPR004864">
    <property type="entry name" value="LEA_2"/>
</dbReference>
<gene>
    <name evidence="8" type="ORF">I3842_02G038600</name>
</gene>
<keyword evidence="2 6" id="KW-0812">Transmembrane</keyword>
<comment type="caution">
    <text evidence="8">The sequence shown here is derived from an EMBL/GenBank/DDBJ whole genome shotgun (WGS) entry which is preliminary data.</text>
</comment>
<reference evidence="8" key="1">
    <citation type="submission" date="2021-01" db="EMBL/GenBank/DDBJ databases">
        <authorList>
            <person name="Lovell J.T."/>
            <person name="Bentley N."/>
            <person name="Bhattarai G."/>
            <person name="Jenkins J.W."/>
            <person name="Sreedasyam A."/>
            <person name="Alarcon Y."/>
            <person name="Bock C."/>
            <person name="Boston L."/>
            <person name="Carlson J."/>
            <person name="Cervantes K."/>
            <person name="Clermont K."/>
            <person name="Krom N."/>
            <person name="Kubenka K."/>
            <person name="Mamidi S."/>
            <person name="Mattison C."/>
            <person name="Monteros M."/>
            <person name="Pisani C."/>
            <person name="Plott C."/>
            <person name="Rajasekar S."/>
            <person name="Rhein H.S."/>
            <person name="Rohla C."/>
            <person name="Song M."/>
            <person name="Hilaire R.S."/>
            <person name="Shu S."/>
            <person name="Wells L."/>
            <person name="Wang X."/>
            <person name="Webber J."/>
            <person name="Heerema R.J."/>
            <person name="Klein P."/>
            <person name="Conner P."/>
            <person name="Grauke L."/>
            <person name="Grimwood J."/>
            <person name="Schmutz J."/>
            <person name="Randall J.J."/>
        </authorList>
    </citation>
    <scope>NUCLEOTIDE SEQUENCE</scope>
    <source>
        <tissue evidence="8">Leaf</tissue>
    </source>
</reference>
<dbReference type="Proteomes" id="UP000811246">
    <property type="component" value="Chromosome 2"/>
</dbReference>
<evidence type="ECO:0000256" key="2">
    <source>
        <dbReference type="ARBA" id="ARBA00022692"/>
    </source>
</evidence>
<keyword evidence="3 6" id="KW-1133">Transmembrane helix</keyword>
<feature type="domain" description="Late embryogenesis abundant protein LEA-2 subgroup" evidence="7">
    <location>
        <begin position="116"/>
        <end position="203"/>
    </location>
</feature>
<dbReference type="EMBL" id="CM031826">
    <property type="protein sequence ID" value="KAG6725563.1"/>
    <property type="molecule type" value="Genomic_DNA"/>
</dbReference>
<dbReference type="GO" id="GO:0005886">
    <property type="term" value="C:plasma membrane"/>
    <property type="evidence" value="ECO:0007669"/>
    <property type="project" value="TreeGrafter"/>
</dbReference>
<feature type="transmembrane region" description="Helical" evidence="6">
    <location>
        <begin position="53"/>
        <end position="79"/>
    </location>
</feature>
<proteinExistence type="predicted"/>
<evidence type="ECO:0000256" key="4">
    <source>
        <dbReference type="ARBA" id="ARBA00023136"/>
    </source>
</evidence>
<dbReference type="PANTHER" id="PTHR31234:SF35">
    <property type="entry name" value="LATE EMBRYOGENESIS ABUNDANT (LEA) HYDROXYPROLINE-RICH GLYCOPROTEIN FAMILY"/>
    <property type="match status" value="1"/>
</dbReference>
<keyword evidence="4 6" id="KW-0472">Membrane</keyword>
<dbReference type="InterPro" id="IPR044839">
    <property type="entry name" value="NDR1-like"/>
</dbReference>
<sequence length="245" mass="27572">MAGRPQHPVLLQKPPGYRDPSHPVQPGMRPPPRMPILPPSFKPRRRRRSCCRVNRLICCFLVLLLLLVALGLTVFYLWFQPSLPVFHLQSFQITLLDVKAKTDGTYLDAQTVSTFVVNNPNRKLSLFYKQSNVEVTFGEDETKVGSEELPKFTQKKSSTTSLKVETGVTNQRVDGEEGNRLKAGFQSKELMVKMEIRIAVGFLLDALRIGPLEMKVLCDGVSLMALEAGATHKCTLNTLKWINVH</sequence>
<dbReference type="PANTHER" id="PTHR31234">
    <property type="entry name" value="LATE EMBRYOGENESIS ABUNDANT (LEA) HYDROXYPROLINE-RICH GLYCOPROTEIN FAMILY"/>
    <property type="match status" value="1"/>
</dbReference>
<name>A0A922FNH6_CARIL</name>
<evidence type="ECO:0000313" key="8">
    <source>
        <dbReference type="EMBL" id="KAG6725563.1"/>
    </source>
</evidence>
<dbReference type="Pfam" id="PF03168">
    <property type="entry name" value="LEA_2"/>
    <property type="match status" value="1"/>
</dbReference>
<evidence type="ECO:0000256" key="3">
    <source>
        <dbReference type="ARBA" id="ARBA00022989"/>
    </source>
</evidence>
<evidence type="ECO:0000313" key="9">
    <source>
        <dbReference type="Proteomes" id="UP000811246"/>
    </source>
</evidence>
<evidence type="ECO:0000256" key="1">
    <source>
        <dbReference type="ARBA" id="ARBA00004167"/>
    </source>
</evidence>
<accession>A0A922FNH6</accession>
<dbReference type="AlphaFoldDB" id="A0A922FNH6"/>
<comment type="subcellular location">
    <subcellularLocation>
        <location evidence="1">Membrane</location>
        <topology evidence="1">Single-pass membrane protein</topology>
    </subcellularLocation>
</comment>
<evidence type="ECO:0000256" key="5">
    <source>
        <dbReference type="SAM" id="MobiDB-lite"/>
    </source>
</evidence>
<organism evidence="8 9">
    <name type="scientific">Carya illinoinensis</name>
    <name type="common">Pecan</name>
    <dbReference type="NCBI Taxonomy" id="32201"/>
    <lineage>
        <taxon>Eukaryota</taxon>
        <taxon>Viridiplantae</taxon>
        <taxon>Streptophyta</taxon>
        <taxon>Embryophyta</taxon>
        <taxon>Tracheophyta</taxon>
        <taxon>Spermatophyta</taxon>
        <taxon>Magnoliopsida</taxon>
        <taxon>eudicotyledons</taxon>
        <taxon>Gunneridae</taxon>
        <taxon>Pentapetalae</taxon>
        <taxon>rosids</taxon>
        <taxon>fabids</taxon>
        <taxon>Fagales</taxon>
        <taxon>Juglandaceae</taxon>
        <taxon>Carya</taxon>
    </lineage>
</organism>
<evidence type="ECO:0000256" key="6">
    <source>
        <dbReference type="SAM" id="Phobius"/>
    </source>
</evidence>
<protein>
    <recommendedName>
        <fullName evidence="7">Late embryogenesis abundant protein LEA-2 subgroup domain-containing protein</fullName>
    </recommendedName>
</protein>
<feature type="compositionally biased region" description="Pro residues" evidence="5">
    <location>
        <begin position="28"/>
        <end position="39"/>
    </location>
</feature>
<dbReference type="GO" id="GO:0098542">
    <property type="term" value="P:defense response to other organism"/>
    <property type="evidence" value="ECO:0007669"/>
    <property type="project" value="InterPro"/>
</dbReference>
<feature type="region of interest" description="Disordered" evidence="5">
    <location>
        <begin position="1"/>
        <end position="39"/>
    </location>
</feature>
<evidence type="ECO:0000259" key="7">
    <source>
        <dbReference type="Pfam" id="PF03168"/>
    </source>
</evidence>